<comment type="caution">
    <text evidence="5">The sequence shown here is derived from an EMBL/GenBank/DDBJ whole genome shotgun (WGS) entry which is preliminary data.</text>
</comment>
<dbReference type="Pfam" id="PF07729">
    <property type="entry name" value="FCD"/>
    <property type="match status" value="1"/>
</dbReference>
<sequence>MAAPIKLVQRKRALSAKVADQLRARIESGQYAPGDKLPTEPVLVQTFGFSRTVIREAIAALRGDGLIESRQGAGVFVLDTLEPPELLMLFTHATDKISDIIEELELRIGIEVEAAGLAATRSSPAQEAEILAQLDRFVQLANEGKPTDDADFCFHMAIATATNNARFKVFLEHIGRRMIPRVKFRSVMGGMDLLPNRDITILAEHTAIADAIFARDPERARDAMRTHLMIGIQRYRALTRSRIIHETTQIVSSSTHDRT</sequence>
<dbReference type="InterPro" id="IPR008920">
    <property type="entry name" value="TF_FadR/GntR_C"/>
</dbReference>
<keyword evidence="1" id="KW-0805">Transcription regulation</keyword>
<dbReference type="SMART" id="SM00895">
    <property type="entry name" value="FCD"/>
    <property type="match status" value="1"/>
</dbReference>
<dbReference type="OrthoDB" id="1040417at2"/>
<dbReference type="PRINTS" id="PR00035">
    <property type="entry name" value="HTHGNTR"/>
</dbReference>
<dbReference type="GO" id="GO:0003700">
    <property type="term" value="F:DNA-binding transcription factor activity"/>
    <property type="evidence" value="ECO:0007669"/>
    <property type="project" value="InterPro"/>
</dbReference>
<dbReference type="SUPFAM" id="SSF46785">
    <property type="entry name" value="Winged helix' DNA-binding domain"/>
    <property type="match status" value="1"/>
</dbReference>
<dbReference type="SMART" id="SM00345">
    <property type="entry name" value="HTH_GNTR"/>
    <property type="match status" value="1"/>
</dbReference>
<dbReference type="PROSITE" id="PS50949">
    <property type="entry name" value="HTH_GNTR"/>
    <property type="match status" value="1"/>
</dbReference>
<dbReference type="GO" id="GO:0003677">
    <property type="term" value="F:DNA binding"/>
    <property type="evidence" value="ECO:0007669"/>
    <property type="project" value="UniProtKB-KW"/>
</dbReference>
<dbReference type="Gene3D" id="1.10.10.10">
    <property type="entry name" value="Winged helix-like DNA-binding domain superfamily/Winged helix DNA-binding domain"/>
    <property type="match status" value="1"/>
</dbReference>
<evidence type="ECO:0000256" key="3">
    <source>
        <dbReference type="ARBA" id="ARBA00023163"/>
    </source>
</evidence>
<dbReference type="InterPro" id="IPR011711">
    <property type="entry name" value="GntR_C"/>
</dbReference>
<organism evidence="5 6">
    <name type="scientific">Advenella incenata</name>
    <dbReference type="NCBI Taxonomy" id="267800"/>
    <lineage>
        <taxon>Bacteria</taxon>
        <taxon>Pseudomonadati</taxon>
        <taxon>Pseudomonadota</taxon>
        <taxon>Betaproteobacteria</taxon>
        <taxon>Burkholderiales</taxon>
        <taxon>Alcaligenaceae</taxon>
    </lineage>
</organism>
<dbReference type="PANTHER" id="PTHR43537">
    <property type="entry name" value="TRANSCRIPTIONAL REGULATOR, GNTR FAMILY"/>
    <property type="match status" value="1"/>
</dbReference>
<evidence type="ECO:0000313" key="5">
    <source>
        <dbReference type="EMBL" id="RZU00319.1"/>
    </source>
</evidence>
<evidence type="ECO:0000259" key="4">
    <source>
        <dbReference type="PROSITE" id="PS50949"/>
    </source>
</evidence>
<dbReference type="Pfam" id="PF00392">
    <property type="entry name" value="GntR"/>
    <property type="match status" value="1"/>
</dbReference>
<dbReference type="CDD" id="cd07377">
    <property type="entry name" value="WHTH_GntR"/>
    <property type="match status" value="1"/>
</dbReference>
<name>A0A4Q7VVI8_9BURK</name>
<dbReference type="Proteomes" id="UP000293398">
    <property type="component" value="Unassembled WGS sequence"/>
</dbReference>
<proteinExistence type="predicted"/>
<dbReference type="InterPro" id="IPR036390">
    <property type="entry name" value="WH_DNA-bd_sf"/>
</dbReference>
<keyword evidence="2" id="KW-0238">DNA-binding</keyword>
<dbReference type="Gene3D" id="1.20.120.530">
    <property type="entry name" value="GntR ligand-binding domain-like"/>
    <property type="match status" value="1"/>
</dbReference>
<dbReference type="InterPro" id="IPR036388">
    <property type="entry name" value="WH-like_DNA-bd_sf"/>
</dbReference>
<keyword evidence="6" id="KW-1185">Reference proteome</keyword>
<dbReference type="InterPro" id="IPR000524">
    <property type="entry name" value="Tscrpt_reg_HTH_GntR"/>
</dbReference>
<dbReference type="EMBL" id="SHKO01000001">
    <property type="protein sequence ID" value="RZU00319.1"/>
    <property type="molecule type" value="Genomic_DNA"/>
</dbReference>
<dbReference type="PANTHER" id="PTHR43537:SF5">
    <property type="entry name" value="UXU OPERON TRANSCRIPTIONAL REGULATOR"/>
    <property type="match status" value="1"/>
</dbReference>
<gene>
    <name evidence="5" type="ORF">EV681_2127</name>
</gene>
<evidence type="ECO:0000256" key="1">
    <source>
        <dbReference type="ARBA" id="ARBA00023015"/>
    </source>
</evidence>
<protein>
    <submittedName>
        <fullName evidence="5">GntR family transcriptional regulator</fullName>
    </submittedName>
</protein>
<evidence type="ECO:0000256" key="2">
    <source>
        <dbReference type="ARBA" id="ARBA00023125"/>
    </source>
</evidence>
<reference evidence="5 6" key="1">
    <citation type="submission" date="2019-02" db="EMBL/GenBank/DDBJ databases">
        <title>Genomic Encyclopedia of Type Strains, Phase IV (KMG-IV): sequencing the most valuable type-strain genomes for metagenomic binning, comparative biology and taxonomic classification.</title>
        <authorList>
            <person name="Goeker M."/>
        </authorList>
    </citation>
    <scope>NUCLEOTIDE SEQUENCE [LARGE SCALE GENOMIC DNA]</scope>
    <source>
        <strain evidence="5 6">DSM 23814</strain>
    </source>
</reference>
<keyword evidence="3" id="KW-0804">Transcription</keyword>
<evidence type="ECO:0000313" key="6">
    <source>
        <dbReference type="Proteomes" id="UP000293398"/>
    </source>
</evidence>
<dbReference type="AlphaFoldDB" id="A0A4Q7VVI8"/>
<accession>A0A4Q7VVI8</accession>
<dbReference type="RefSeq" id="WP_130303877.1">
    <property type="nucleotide sequence ID" value="NZ_SHKO01000001.1"/>
</dbReference>
<dbReference type="SUPFAM" id="SSF48008">
    <property type="entry name" value="GntR ligand-binding domain-like"/>
    <property type="match status" value="1"/>
</dbReference>
<feature type="domain" description="HTH gntR-type" evidence="4">
    <location>
        <begin position="12"/>
        <end position="80"/>
    </location>
</feature>